<comment type="caution">
    <text evidence="2">The sequence shown here is derived from an EMBL/GenBank/DDBJ whole genome shotgun (WGS) entry which is preliminary data.</text>
</comment>
<reference evidence="2" key="1">
    <citation type="journal article" date="2023" name="G3 (Bethesda)">
        <title>Whole genome assemblies of Zophobas morio and Tenebrio molitor.</title>
        <authorList>
            <person name="Kaur S."/>
            <person name="Stinson S.A."/>
            <person name="diCenzo G.C."/>
        </authorList>
    </citation>
    <scope>NUCLEOTIDE SEQUENCE</scope>
    <source>
        <strain evidence="2">QUZm001</strain>
    </source>
</reference>
<keyword evidence="3" id="KW-1185">Reference proteome</keyword>
<organism evidence="2 3">
    <name type="scientific">Zophobas morio</name>
    <dbReference type="NCBI Taxonomy" id="2755281"/>
    <lineage>
        <taxon>Eukaryota</taxon>
        <taxon>Metazoa</taxon>
        <taxon>Ecdysozoa</taxon>
        <taxon>Arthropoda</taxon>
        <taxon>Hexapoda</taxon>
        <taxon>Insecta</taxon>
        <taxon>Pterygota</taxon>
        <taxon>Neoptera</taxon>
        <taxon>Endopterygota</taxon>
        <taxon>Coleoptera</taxon>
        <taxon>Polyphaga</taxon>
        <taxon>Cucujiformia</taxon>
        <taxon>Tenebrionidae</taxon>
        <taxon>Zophobas</taxon>
    </lineage>
</organism>
<protein>
    <submittedName>
        <fullName evidence="2">Uncharacterized protein</fullName>
    </submittedName>
</protein>
<dbReference type="Proteomes" id="UP001168821">
    <property type="component" value="Unassembled WGS sequence"/>
</dbReference>
<feature type="region of interest" description="Disordered" evidence="1">
    <location>
        <begin position="1"/>
        <end position="24"/>
    </location>
</feature>
<evidence type="ECO:0000256" key="1">
    <source>
        <dbReference type="SAM" id="MobiDB-lite"/>
    </source>
</evidence>
<proteinExistence type="predicted"/>
<name>A0AA38I1G1_9CUCU</name>
<feature type="region of interest" description="Disordered" evidence="1">
    <location>
        <begin position="94"/>
        <end position="121"/>
    </location>
</feature>
<accession>A0AA38I1G1</accession>
<gene>
    <name evidence="2" type="ORF">Zmor_020526</name>
</gene>
<dbReference type="EMBL" id="JALNTZ010000006">
    <property type="protein sequence ID" value="KAJ3648748.1"/>
    <property type="molecule type" value="Genomic_DNA"/>
</dbReference>
<evidence type="ECO:0000313" key="3">
    <source>
        <dbReference type="Proteomes" id="UP001168821"/>
    </source>
</evidence>
<dbReference type="AlphaFoldDB" id="A0AA38I1G1"/>
<sequence length="203" mass="22947">MTNTDSKMSTKPGKVSPKGTSASHAEIIDAILKNRKIIKNRIHLKQFKEHLTKEEIKKLQKPITDKLDNITEFASLMRASPEFTQRILMSEAHSKNVSKNAESDDVSVPERDYGSAGESDQLLSLPKSPSILSLDPDKDLNFDIIEKKFKFEKPSHLLSLDIRNRNTKIDTTIPEISTKLKSLNAHITNAKKSQEQEKIDNLQ</sequence>
<evidence type="ECO:0000313" key="2">
    <source>
        <dbReference type="EMBL" id="KAJ3648748.1"/>
    </source>
</evidence>